<dbReference type="Gene3D" id="3.40.190.10">
    <property type="entry name" value="Periplasmic binding protein-like II"/>
    <property type="match status" value="4"/>
</dbReference>
<dbReference type="CDD" id="cd13708">
    <property type="entry name" value="PBP2_BvgS_like_1"/>
    <property type="match status" value="1"/>
</dbReference>
<feature type="domain" description="GGDEF" evidence="6">
    <location>
        <begin position="588"/>
        <end position="717"/>
    </location>
</feature>
<protein>
    <recommendedName>
        <fullName evidence="2">diguanylate cyclase</fullName>
        <ecNumber evidence="2">2.7.7.65</ecNumber>
    </recommendedName>
</protein>
<dbReference type="OrthoDB" id="9180959at2"/>
<evidence type="ECO:0000259" key="6">
    <source>
        <dbReference type="PROSITE" id="PS50887"/>
    </source>
</evidence>
<dbReference type="GO" id="GO:0052621">
    <property type="term" value="F:diguanylate cyclase activity"/>
    <property type="evidence" value="ECO:0007669"/>
    <property type="project" value="UniProtKB-EC"/>
</dbReference>
<comment type="catalytic activity">
    <reaction evidence="3">
        <text>2 GTP = 3',3'-c-di-GMP + 2 diphosphate</text>
        <dbReference type="Rhea" id="RHEA:24898"/>
        <dbReference type="ChEBI" id="CHEBI:33019"/>
        <dbReference type="ChEBI" id="CHEBI:37565"/>
        <dbReference type="ChEBI" id="CHEBI:58805"/>
        <dbReference type="EC" id="2.7.7.65"/>
    </reaction>
</comment>
<dbReference type="Pfam" id="PF00497">
    <property type="entry name" value="SBP_bac_3"/>
    <property type="match status" value="2"/>
</dbReference>
<evidence type="ECO:0000256" key="5">
    <source>
        <dbReference type="SAM" id="SignalP"/>
    </source>
</evidence>
<dbReference type="EC" id="2.7.7.65" evidence="2"/>
<dbReference type="FunFam" id="3.30.70.270:FF:000001">
    <property type="entry name" value="Diguanylate cyclase domain protein"/>
    <property type="match status" value="1"/>
</dbReference>
<keyword evidence="4" id="KW-1133">Transmembrane helix</keyword>
<gene>
    <name evidence="7" type="ORF">C9J01_22975</name>
</gene>
<dbReference type="Pfam" id="PF00990">
    <property type="entry name" value="GGDEF"/>
    <property type="match status" value="1"/>
</dbReference>
<dbReference type="InterPro" id="IPR029787">
    <property type="entry name" value="Nucleotide_cyclase"/>
</dbReference>
<accession>A0A2T3N770</accession>
<dbReference type="PANTHER" id="PTHR45138">
    <property type="entry name" value="REGULATORY COMPONENTS OF SENSORY TRANSDUCTION SYSTEM"/>
    <property type="match status" value="1"/>
</dbReference>
<dbReference type="EMBL" id="PYMB01000019">
    <property type="protein sequence ID" value="PSW08724.1"/>
    <property type="molecule type" value="Genomic_DNA"/>
</dbReference>
<feature type="chain" id="PRO_5015408342" description="diguanylate cyclase" evidence="5">
    <location>
        <begin position="21"/>
        <end position="723"/>
    </location>
</feature>
<dbReference type="NCBIfam" id="TIGR00254">
    <property type="entry name" value="GGDEF"/>
    <property type="match status" value="1"/>
</dbReference>
<dbReference type="SMART" id="SM00267">
    <property type="entry name" value="GGDEF"/>
    <property type="match status" value="1"/>
</dbReference>
<dbReference type="InterPro" id="IPR043128">
    <property type="entry name" value="Rev_trsase/Diguanyl_cyclase"/>
</dbReference>
<keyword evidence="4" id="KW-0812">Transmembrane</keyword>
<dbReference type="InterPro" id="IPR050469">
    <property type="entry name" value="Diguanylate_Cyclase"/>
</dbReference>
<evidence type="ECO:0000256" key="3">
    <source>
        <dbReference type="ARBA" id="ARBA00034247"/>
    </source>
</evidence>
<dbReference type="CDD" id="cd01949">
    <property type="entry name" value="GGDEF"/>
    <property type="match status" value="1"/>
</dbReference>
<dbReference type="PANTHER" id="PTHR45138:SF9">
    <property type="entry name" value="DIGUANYLATE CYCLASE DGCM-RELATED"/>
    <property type="match status" value="1"/>
</dbReference>
<feature type="transmembrane region" description="Helical" evidence="4">
    <location>
        <begin position="503"/>
        <end position="521"/>
    </location>
</feature>
<dbReference type="SMART" id="SM00062">
    <property type="entry name" value="PBPb"/>
    <property type="match status" value="2"/>
</dbReference>
<dbReference type="SUPFAM" id="SSF55073">
    <property type="entry name" value="Nucleotide cyclase"/>
    <property type="match status" value="1"/>
</dbReference>
<dbReference type="AlphaFoldDB" id="A0A2T3N770"/>
<dbReference type="RefSeq" id="WP_107300464.1">
    <property type="nucleotide sequence ID" value="NZ_PYMB01000019.1"/>
</dbReference>
<comment type="caution">
    <text evidence="7">The sequence shown here is derived from an EMBL/GenBank/DDBJ whole genome shotgun (WGS) entry which is preliminary data.</text>
</comment>
<evidence type="ECO:0000313" key="8">
    <source>
        <dbReference type="Proteomes" id="UP000241346"/>
    </source>
</evidence>
<comment type="cofactor">
    <cofactor evidence="1">
        <name>Mg(2+)</name>
        <dbReference type="ChEBI" id="CHEBI:18420"/>
    </cofactor>
</comment>
<keyword evidence="4" id="KW-0472">Membrane</keyword>
<keyword evidence="5" id="KW-0732">Signal</keyword>
<name>A0A2T3N770_9GAMM</name>
<sequence>MLSQLAFLLLFLFCSSLSFAEVLTDEEQIYIRNNPTVLLGGGEGFAPLIYQNAEGELVGYDRDVADLIEKETGLEIHFVLGNWNKIQHEVKQGRLDGMSAISSSRAREDSFSFTSPYFSSQPVVVVSRANPKNIQELEDLHQKVAAVQLGNIAMERMTKSLGDIEIVYFEHPDQVLKAVAENTVDFAVKGESLHFVASRLGLEQHITTKFVLDQRLRLNFAFGKNNEVLTTIFNKAIENIGQFKLRQIKEHWFHTVERQVIELSQSEKEYLYQKKSLSFCVHPNWYPFESIETEQVGGMTSDFISHFQNVLGLPFEVYPTQTWGESLSSVAEGLCDILPMAMQTPSRSRHLSFTAPYIKLALVLATREDVQFIDSLEDLKGKSIGIFNNTAYSELLKERDLEINLIQVNDVEHGLKLVSKGVLFGMIDALPAINHYLQTTSFNDLKISGRFDEKWQLSLATSKGNTELFNILNKLVKTIDNDLNKRVLNKYISVRHESYLDTYIIYRVIAGALLVIAFFIWRDRKIKKESQLIKGLYQELRSKDEKLQQVNKELELLSYTDTLTGIGNRRMLDIALLTQFSRCKNEGVTSAVVLFDIDYFKLINDTFGHQVGDEFLIDLTQTVEKNIRHIDIFGRWGGEEFLLILPNCTLQQAMDMTERLRTVIESTNFKSVGKRTVSFGIAKLSASSGINFTLRKADNALYEAKERGRNCVSVSLSVENESA</sequence>
<dbReference type="Gene3D" id="3.30.70.270">
    <property type="match status" value="1"/>
</dbReference>
<evidence type="ECO:0000256" key="1">
    <source>
        <dbReference type="ARBA" id="ARBA00001946"/>
    </source>
</evidence>
<dbReference type="InterPro" id="IPR000160">
    <property type="entry name" value="GGDEF_dom"/>
</dbReference>
<dbReference type="CDD" id="cd01007">
    <property type="entry name" value="PBP2_BvgS_HisK_like"/>
    <property type="match status" value="1"/>
</dbReference>
<dbReference type="PROSITE" id="PS50887">
    <property type="entry name" value="GGDEF"/>
    <property type="match status" value="1"/>
</dbReference>
<proteinExistence type="predicted"/>
<dbReference type="InterPro" id="IPR001638">
    <property type="entry name" value="Solute-binding_3/MltF_N"/>
</dbReference>
<evidence type="ECO:0000256" key="2">
    <source>
        <dbReference type="ARBA" id="ARBA00012528"/>
    </source>
</evidence>
<evidence type="ECO:0000256" key="4">
    <source>
        <dbReference type="SAM" id="Phobius"/>
    </source>
</evidence>
<feature type="signal peptide" evidence="5">
    <location>
        <begin position="1"/>
        <end position="20"/>
    </location>
</feature>
<evidence type="ECO:0000313" key="7">
    <source>
        <dbReference type="EMBL" id="PSW08724.1"/>
    </source>
</evidence>
<dbReference type="SUPFAM" id="SSF53850">
    <property type="entry name" value="Periplasmic binding protein-like II"/>
    <property type="match status" value="2"/>
</dbReference>
<reference evidence="7 8" key="1">
    <citation type="submission" date="2018-03" db="EMBL/GenBank/DDBJ databases">
        <title>Whole genome sequencing of Histamine producing bacteria.</title>
        <authorList>
            <person name="Butler K."/>
        </authorList>
    </citation>
    <scope>NUCLEOTIDE SEQUENCE [LARGE SCALE GENOMIC DNA]</scope>
    <source>
        <strain evidence="7 8">DSM 19138</strain>
    </source>
</reference>
<organism evidence="7 8">
    <name type="scientific">Photobacterium rosenbergii</name>
    <dbReference type="NCBI Taxonomy" id="294936"/>
    <lineage>
        <taxon>Bacteria</taxon>
        <taxon>Pseudomonadati</taxon>
        <taxon>Pseudomonadota</taxon>
        <taxon>Gammaproteobacteria</taxon>
        <taxon>Vibrionales</taxon>
        <taxon>Vibrionaceae</taxon>
        <taxon>Photobacterium</taxon>
    </lineage>
</organism>
<dbReference type="Proteomes" id="UP000241346">
    <property type="component" value="Unassembled WGS sequence"/>
</dbReference>